<evidence type="ECO:0000313" key="1">
    <source>
        <dbReference type="EMBL" id="CAK0818319.1"/>
    </source>
</evidence>
<proteinExistence type="predicted"/>
<comment type="caution">
    <text evidence="1">The sequence shown here is derived from an EMBL/GenBank/DDBJ whole genome shotgun (WGS) entry which is preliminary data.</text>
</comment>
<evidence type="ECO:0000313" key="2">
    <source>
        <dbReference type="Proteomes" id="UP001189429"/>
    </source>
</evidence>
<accession>A0ABN9RNC1</accession>
<keyword evidence="2" id="KW-1185">Reference proteome</keyword>
<organism evidence="1 2">
    <name type="scientific">Prorocentrum cordatum</name>
    <dbReference type="NCBI Taxonomy" id="2364126"/>
    <lineage>
        <taxon>Eukaryota</taxon>
        <taxon>Sar</taxon>
        <taxon>Alveolata</taxon>
        <taxon>Dinophyceae</taxon>
        <taxon>Prorocentrales</taxon>
        <taxon>Prorocentraceae</taxon>
        <taxon>Prorocentrum</taxon>
    </lineage>
</organism>
<protein>
    <submittedName>
        <fullName evidence="1">Uncharacterized protein</fullName>
    </submittedName>
</protein>
<dbReference type="Proteomes" id="UP001189429">
    <property type="component" value="Unassembled WGS sequence"/>
</dbReference>
<dbReference type="EMBL" id="CAUYUJ010006698">
    <property type="protein sequence ID" value="CAK0818319.1"/>
    <property type="molecule type" value="Genomic_DNA"/>
</dbReference>
<reference evidence="1" key="1">
    <citation type="submission" date="2023-10" db="EMBL/GenBank/DDBJ databases">
        <authorList>
            <person name="Chen Y."/>
            <person name="Shah S."/>
            <person name="Dougan E. K."/>
            <person name="Thang M."/>
            <person name="Chan C."/>
        </authorList>
    </citation>
    <scope>NUCLEOTIDE SEQUENCE [LARGE SCALE GENOMIC DNA]</scope>
</reference>
<sequence length="176" mass="18194">MRRTSDLATAYQYFEEADRLHVSVHARHSPEAIYNMACCLSLGAAAAAAAAHGGPAVDPAPGLPPCDTPAARRKLLAHDLVEARLDLAVGMLQLALGAGYASAANLGFDLDLAFLRQRRTAQLASLMRSLGETAAVGPPRLRVVMSATAPPCAMVPSVPVPPSPAVLSLPGAPRAV</sequence>
<gene>
    <name evidence="1" type="ORF">PCOR1329_LOCUS20656</name>
</gene>
<name>A0ABN9RNC1_9DINO</name>